<dbReference type="GO" id="GO:0016887">
    <property type="term" value="F:ATP hydrolysis activity"/>
    <property type="evidence" value="ECO:0007669"/>
    <property type="project" value="InterPro"/>
</dbReference>
<dbReference type="SUPFAM" id="SSF52540">
    <property type="entry name" value="P-loop containing nucleoside triphosphate hydrolases"/>
    <property type="match status" value="1"/>
</dbReference>
<dbReference type="EMBL" id="BEXA01000002">
    <property type="protein sequence ID" value="GAY72657.1"/>
    <property type="molecule type" value="Genomic_DNA"/>
</dbReference>
<proteinExistence type="predicted"/>
<keyword evidence="2" id="KW-0067">ATP-binding</keyword>
<dbReference type="AlphaFoldDB" id="A0A401FJZ1"/>
<organism evidence="2 3">
    <name type="scientific">Lentilactobacillus kosonis</name>
    <dbReference type="NCBI Taxonomy" id="2810561"/>
    <lineage>
        <taxon>Bacteria</taxon>
        <taxon>Bacillati</taxon>
        <taxon>Bacillota</taxon>
        <taxon>Bacilli</taxon>
        <taxon>Lactobacillales</taxon>
        <taxon>Lactobacillaceae</taxon>
        <taxon>Lentilactobacillus</taxon>
    </lineage>
</organism>
<dbReference type="PANTHER" id="PTHR42855:SF2">
    <property type="entry name" value="DRUG RESISTANCE ABC TRANSPORTER,ATP-BINDING PROTEIN"/>
    <property type="match status" value="1"/>
</dbReference>
<dbReference type="PANTHER" id="PTHR42855">
    <property type="entry name" value="ABC TRANSPORTER ATP-BINDING SUBUNIT"/>
    <property type="match status" value="1"/>
</dbReference>
<keyword evidence="3" id="KW-1185">Reference proteome</keyword>
<dbReference type="Gene3D" id="3.40.50.300">
    <property type="entry name" value="P-loop containing nucleotide triphosphate hydrolases"/>
    <property type="match status" value="1"/>
</dbReference>
<dbReference type="GO" id="GO:0005524">
    <property type="term" value="F:ATP binding"/>
    <property type="evidence" value="ECO:0007669"/>
    <property type="project" value="UniProtKB-KW"/>
</dbReference>
<dbReference type="OrthoDB" id="9804819at2"/>
<dbReference type="InterPro" id="IPR027417">
    <property type="entry name" value="P-loop_NTPase"/>
</dbReference>
<evidence type="ECO:0000259" key="1">
    <source>
        <dbReference type="Pfam" id="PF00005"/>
    </source>
</evidence>
<dbReference type="Pfam" id="PF00005">
    <property type="entry name" value="ABC_tran"/>
    <property type="match status" value="1"/>
</dbReference>
<evidence type="ECO:0000313" key="3">
    <source>
        <dbReference type="Proteomes" id="UP000286974"/>
    </source>
</evidence>
<dbReference type="InterPro" id="IPR003439">
    <property type="entry name" value="ABC_transporter-like_ATP-bd"/>
</dbReference>
<keyword evidence="2" id="KW-0547">Nucleotide-binding</keyword>
<feature type="domain" description="ABC transporter" evidence="1">
    <location>
        <begin position="19"/>
        <end position="94"/>
    </location>
</feature>
<evidence type="ECO:0000313" key="2">
    <source>
        <dbReference type="EMBL" id="GAY72657.1"/>
    </source>
</evidence>
<protein>
    <submittedName>
        <fullName evidence="2">ABC transporter ATP-binding protein uup</fullName>
    </submittedName>
</protein>
<reference evidence="2 3" key="1">
    <citation type="submission" date="2017-11" db="EMBL/GenBank/DDBJ databases">
        <title>Draft Genome Sequence of Lactobacillus curieae NBRC 111893 isolated from Koso, a Japanese sugar-Vegetable Fermented Beverage.</title>
        <authorList>
            <person name="Chiou T.Y."/>
            <person name="Oshima K."/>
            <person name="Suda W."/>
            <person name="Hattori M."/>
            <person name="Takahashi T."/>
        </authorList>
    </citation>
    <scope>NUCLEOTIDE SEQUENCE [LARGE SCALE GENOMIC DNA]</scope>
    <source>
        <strain evidence="2 3">NBRC111893</strain>
    </source>
</reference>
<gene>
    <name evidence="2" type="ORF">NBRC111893_803</name>
</gene>
<dbReference type="Proteomes" id="UP000286974">
    <property type="component" value="Unassembled WGS sequence"/>
</dbReference>
<sequence>MIILQVQDIARFNGENIFSGVNLNIQEKSRIALVGQNGAGKSTLVKIIMGEMAADEGQISEKKNLTIGYLAQDTGLDSNKTIYDEMESVFNSLKETEQKNS</sequence>
<comment type="caution">
    <text evidence="2">The sequence shown here is derived from an EMBL/GenBank/DDBJ whole genome shotgun (WGS) entry which is preliminary data.</text>
</comment>
<name>A0A401FJZ1_9LACO</name>
<dbReference type="InterPro" id="IPR051309">
    <property type="entry name" value="ABCF_ATPase"/>
</dbReference>
<accession>A0A401FJZ1</accession>